<dbReference type="EMBL" id="LAZR01020296">
    <property type="protein sequence ID" value="KKL89401.1"/>
    <property type="molecule type" value="Genomic_DNA"/>
</dbReference>
<protein>
    <submittedName>
        <fullName evidence="1">Uncharacterized protein</fullName>
    </submittedName>
</protein>
<comment type="caution">
    <text evidence="1">The sequence shown here is derived from an EMBL/GenBank/DDBJ whole genome shotgun (WGS) entry which is preliminary data.</text>
</comment>
<dbReference type="AlphaFoldDB" id="A0A0F9GFR2"/>
<organism evidence="1">
    <name type="scientific">marine sediment metagenome</name>
    <dbReference type="NCBI Taxonomy" id="412755"/>
    <lineage>
        <taxon>unclassified sequences</taxon>
        <taxon>metagenomes</taxon>
        <taxon>ecological metagenomes</taxon>
    </lineage>
</organism>
<name>A0A0F9GFR2_9ZZZZ</name>
<sequence>MSNTTVTLEGVFFRTETDAAWCIDYQDHYEVWLPKSCVECDEEIILSLVGGFTIRIPEWLAYKRELI</sequence>
<gene>
    <name evidence="1" type="ORF">LCGC14_1915040</name>
</gene>
<accession>A0A0F9GFR2</accession>
<evidence type="ECO:0000313" key="1">
    <source>
        <dbReference type="EMBL" id="KKL89401.1"/>
    </source>
</evidence>
<reference evidence="1" key="1">
    <citation type="journal article" date="2015" name="Nature">
        <title>Complex archaea that bridge the gap between prokaryotes and eukaryotes.</title>
        <authorList>
            <person name="Spang A."/>
            <person name="Saw J.H."/>
            <person name="Jorgensen S.L."/>
            <person name="Zaremba-Niedzwiedzka K."/>
            <person name="Martijn J."/>
            <person name="Lind A.E."/>
            <person name="van Eijk R."/>
            <person name="Schleper C."/>
            <person name="Guy L."/>
            <person name="Ettema T.J."/>
        </authorList>
    </citation>
    <scope>NUCLEOTIDE SEQUENCE</scope>
</reference>
<proteinExistence type="predicted"/>